<proteinExistence type="predicted"/>
<dbReference type="AlphaFoldDB" id="A0A834TRA2"/>
<name>A0A834TRA2_9FABA</name>
<organism evidence="1 2">
    <name type="scientific">Senna tora</name>
    <dbReference type="NCBI Taxonomy" id="362788"/>
    <lineage>
        <taxon>Eukaryota</taxon>
        <taxon>Viridiplantae</taxon>
        <taxon>Streptophyta</taxon>
        <taxon>Embryophyta</taxon>
        <taxon>Tracheophyta</taxon>
        <taxon>Spermatophyta</taxon>
        <taxon>Magnoliopsida</taxon>
        <taxon>eudicotyledons</taxon>
        <taxon>Gunneridae</taxon>
        <taxon>Pentapetalae</taxon>
        <taxon>rosids</taxon>
        <taxon>fabids</taxon>
        <taxon>Fabales</taxon>
        <taxon>Fabaceae</taxon>
        <taxon>Caesalpinioideae</taxon>
        <taxon>Cassia clade</taxon>
        <taxon>Senna</taxon>
    </lineage>
</organism>
<sequence length="69" mass="7624">MALSHIDNAISLHLQASYVAIFNCANFPEWCEQIKFHLGVLDLDFALLEDKPAAITGASSEEDKSHHKA</sequence>
<evidence type="ECO:0000313" key="2">
    <source>
        <dbReference type="Proteomes" id="UP000634136"/>
    </source>
</evidence>
<evidence type="ECO:0000313" key="1">
    <source>
        <dbReference type="EMBL" id="KAF7826487.1"/>
    </source>
</evidence>
<dbReference type="OrthoDB" id="1929566at2759"/>
<protein>
    <submittedName>
        <fullName evidence="1">Uncharacterized protein</fullName>
    </submittedName>
</protein>
<keyword evidence="2" id="KW-1185">Reference proteome</keyword>
<gene>
    <name evidence="1" type="ORF">G2W53_017651</name>
</gene>
<dbReference type="Proteomes" id="UP000634136">
    <property type="component" value="Unassembled WGS sequence"/>
</dbReference>
<accession>A0A834TRA2</accession>
<comment type="caution">
    <text evidence="1">The sequence shown here is derived from an EMBL/GenBank/DDBJ whole genome shotgun (WGS) entry which is preliminary data.</text>
</comment>
<dbReference type="EMBL" id="JAAIUW010000006">
    <property type="protein sequence ID" value="KAF7826487.1"/>
    <property type="molecule type" value="Genomic_DNA"/>
</dbReference>
<reference evidence="1" key="1">
    <citation type="submission" date="2020-09" db="EMBL/GenBank/DDBJ databases">
        <title>Genome-Enabled Discovery of Anthraquinone Biosynthesis in Senna tora.</title>
        <authorList>
            <person name="Kang S.-H."/>
            <person name="Pandey R.P."/>
            <person name="Lee C.-M."/>
            <person name="Sim J.-S."/>
            <person name="Jeong J.-T."/>
            <person name="Choi B.-S."/>
            <person name="Jung M."/>
            <person name="Ginzburg D."/>
            <person name="Zhao K."/>
            <person name="Won S.Y."/>
            <person name="Oh T.-J."/>
            <person name="Yu Y."/>
            <person name="Kim N.-H."/>
            <person name="Lee O.R."/>
            <person name="Lee T.-H."/>
            <person name="Bashyal P."/>
            <person name="Kim T.-S."/>
            <person name="Lee W.-H."/>
            <person name="Kawkins C."/>
            <person name="Kim C.-K."/>
            <person name="Kim J.S."/>
            <person name="Ahn B.O."/>
            <person name="Rhee S.Y."/>
            <person name="Sohng J.K."/>
        </authorList>
    </citation>
    <scope>NUCLEOTIDE SEQUENCE</scope>
    <source>
        <tissue evidence="1">Leaf</tissue>
    </source>
</reference>